<accession>A0AC60NWT8</accession>
<evidence type="ECO:0000313" key="2">
    <source>
        <dbReference type="Proteomes" id="UP000805193"/>
    </source>
</evidence>
<sequence length="595" mass="65702">MPELCPSGFVEDIEDVVKPGSDPVSVPTRNLVVPRIKRSNKDVAKATGDSFLPGTHKIYVKTWGCAHNSSDSEYMAGQLAAKGYSIVEDASSADLWLLNSCTVKNPAEDHFRGAIDAGLRQGKKVVAAGCVSQATPNVEYLKGLSVVGVQQTDRVVEVVEETLKGNSVRLLGSKKDGRRKAGGAALTLPKIRRNPLVEIIAINTGCLNHCTYCKTKHARGDLGSYSVEELVARAKQAFQEGVREIWLTSEDTGAYGRDIGVTLPDLLREMVAVVPEGCMLRLGMTNPPYILDYLEDMAEILSHPRVYSFLHVPVQSGSDPVLAEMKREYTAAQFRIVVDFLRKAVPGITIATDIICGFPTETEEDFEETMALVREYRFPSLFINQFYPRPGTPAAKMKRIPTHVVKERTKRLSELFQSYQTYDGRVGQRQAVLVTEVAHDKKHLVGHNKFYEQVLLPMNEDYMGRSVDVVITSAGKHFMHCEVLGLGSSMDKTLPRPLPKGQVSGVQPDVSTQHCLRDVRLVCRSWSGHWQWTASVFIALGRAEQNYGRRQVKNAVEAPPTSFGFSKANVREEATSSPAFALLKWKEVGGASTSF</sequence>
<dbReference type="Proteomes" id="UP000805193">
    <property type="component" value="Unassembled WGS sequence"/>
</dbReference>
<protein>
    <submittedName>
        <fullName evidence="1">Uncharacterized protein</fullName>
    </submittedName>
</protein>
<evidence type="ECO:0000313" key="1">
    <source>
        <dbReference type="EMBL" id="KAG0411621.1"/>
    </source>
</evidence>
<organism evidence="1 2">
    <name type="scientific">Ixodes persulcatus</name>
    <name type="common">Taiga tick</name>
    <dbReference type="NCBI Taxonomy" id="34615"/>
    <lineage>
        <taxon>Eukaryota</taxon>
        <taxon>Metazoa</taxon>
        <taxon>Ecdysozoa</taxon>
        <taxon>Arthropoda</taxon>
        <taxon>Chelicerata</taxon>
        <taxon>Arachnida</taxon>
        <taxon>Acari</taxon>
        <taxon>Parasitiformes</taxon>
        <taxon>Ixodida</taxon>
        <taxon>Ixodoidea</taxon>
        <taxon>Ixodidae</taxon>
        <taxon>Ixodinae</taxon>
        <taxon>Ixodes</taxon>
    </lineage>
</organism>
<reference evidence="1 2" key="1">
    <citation type="journal article" date="2020" name="Cell">
        <title>Large-Scale Comparative Analyses of Tick Genomes Elucidate Their Genetic Diversity and Vector Capacities.</title>
        <authorList>
            <consortium name="Tick Genome and Microbiome Consortium (TIGMIC)"/>
            <person name="Jia N."/>
            <person name="Wang J."/>
            <person name="Shi W."/>
            <person name="Du L."/>
            <person name="Sun Y."/>
            <person name="Zhan W."/>
            <person name="Jiang J.F."/>
            <person name="Wang Q."/>
            <person name="Zhang B."/>
            <person name="Ji P."/>
            <person name="Bell-Sakyi L."/>
            <person name="Cui X.M."/>
            <person name="Yuan T.T."/>
            <person name="Jiang B.G."/>
            <person name="Yang W.F."/>
            <person name="Lam T.T."/>
            <person name="Chang Q.C."/>
            <person name="Ding S.J."/>
            <person name="Wang X.J."/>
            <person name="Zhu J.G."/>
            <person name="Ruan X.D."/>
            <person name="Zhao L."/>
            <person name="Wei J.T."/>
            <person name="Ye R.Z."/>
            <person name="Que T.C."/>
            <person name="Du C.H."/>
            <person name="Zhou Y.H."/>
            <person name="Cheng J.X."/>
            <person name="Dai P.F."/>
            <person name="Guo W.B."/>
            <person name="Han X.H."/>
            <person name="Huang E.J."/>
            <person name="Li L.F."/>
            <person name="Wei W."/>
            <person name="Gao Y.C."/>
            <person name="Liu J.Z."/>
            <person name="Shao H.Z."/>
            <person name="Wang X."/>
            <person name="Wang C.C."/>
            <person name="Yang T.C."/>
            <person name="Huo Q.B."/>
            <person name="Li W."/>
            <person name="Chen H.Y."/>
            <person name="Chen S.E."/>
            <person name="Zhou L.G."/>
            <person name="Ni X.B."/>
            <person name="Tian J.H."/>
            <person name="Sheng Y."/>
            <person name="Liu T."/>
            <person name="Pan Y.S."/>
            <person name="Xia L.Y."/>
            <person name="Li J."/>
            <person name="Zhao F."/>
            <person name="Cao W.C."/>
        </authorList>
    </citation>
    <scope>NUCLEOTIDE SEQUENCE [LARGE SCALE GENOMIC DNA]</scope>
    <source>
        <strain evidence="1">Iper-2018</strain>
    </source>
</reference>
<comment type="caution">
    <text evidence="1">The sequence shown here is derived from an EMBL/GenBank/DDBJ whole genome shotgun (WGS) entry which is preliminary data.</text>
</comment>
<keyword evidence="2" id="KW-1185">Reference proteome</keyword>
<gene>
    <name evidence="1" type="ORF">HPB47_011225</name>
</gene>
<proteinExistence type="predicted"/>
<dbReference type="EMBL" id="JABSTQ010011417">
    <property type="protein sequence ID" value="KAG0411621.1"/>
    <property type="molecule type" value="Genomic_DNA"/>
</dbReference>
<name>A0AC60NWT8_IXOPE</name>